<dbReference type="KEGG" id="sus:Acid_3052"/>
<organism evidence="3">
    <name type="scientific">Solibacter usitatus (strain Ellin6076)</name>
    <dbReference type="NCBI Taxonomy" id="234267"/>
    <lineage>
        <taxon>Bacteria</taxon>
        <taxon>Pseudomonadati</taxon>
        <taxon>Acidobacteriota</taxon>
        <taxon>Terriglobia</taxon>
        <taxon>Bryobacterales</taxon>
        <taxon>Solibacteraceae</taxon>
        <taxon>Candidatus Solibacter</taxon>
    </lineage>
</organism>
<dbReference type="InterPro" id="IPR057601">
    <property type="entry name" value="Oar-like_b-barrel"/>
</dbReference>
<feature type="region of interest" description="Disordered" evidence="1">
    <location>
        <begin position="1"/>
        <end position="23"/>
    </location>
</feature>
<dbReference type="EMBL" id="CP000473">
    <property type="protein sequence ID" value="ABJ84031.1"/>
    <property type="molecule type" value="Genomic_DNA"/>
</dbReference>
<dbReference type="eggNOG" id="COG1629">
    <property type="taxonomic scope" value="Bacteria"/>
</dbReference>
<evidence type="ECO:0000256" key="1">
    <source>
        <dbReference type="SAM" id="MobiDB-lite"/>
    </source>
</evidence>
<dbReference type="AlphaFoldDB" id="Q022R9"/>
<feature type="compositionally biased region" description="Polar residues" evidence="1">
    <location>
        <begin position="10"/>
        <end position="23"/>
    </location>
</feature>
<dbReference type="Pfam" id="PF25183">
    <property type="entry name" value="OMP_b-brl_4"/>
    <property type="match status" value="1"/>
</dbReference>
<gene>
    <name evidence="3" type="ordered locus">Acid_3052</name>
</gene>
<dbReference type="HOGENOM" id="CLU_1757629_0_0_0"/>
<dbReference type="OrthoDB" id="117295at2"/>
<proteinExistence type="predicted"/>
<dbReference type="InParanoid" id="Q022R9"/>
<evidence type="ECO:0000259" key="2">
    <source>
        <dbReference type="Pfam" id="PF25183"/>
    </source>
</evidence>
<evidence type="ECO:0000313" key="3">
    <source>
        <dbReference type="EMBL" id="ABJ84031.1"/>
    </source>
</evidence>
<feature type="domain" description="TonB-dependent transporter Oar-like beta-barrel" evidence="2">
    <location>
        <begin position="2"/>
        <end position="123"/>
    </location>
</feature>
<name>Q022R9_SOLUE</name>
<accession>Q022R9</accession>
<dbReference type="STRING" id="234267.Acid_3052"/>
<sequence length="148" mass="15616">MSGTPFKVGTSGTSVNAPGNTQTADQVMSTVAITGGHGLRQPFFDPNAFAPVTAGRFGSSGRNLPRGPGAFNLDGSVFRKFKRTESFVLEIRCEMFGVTNTPQFGNPGATPSSLTRNADGTIKALNSYTETTSATGERQARFAARITF</sequence>
<reference evidence="3" key="1">
    <citation type="submission" date="2006-10" db="EMBL/GenBank/DDBJ databases">
        <title>Complete sequence of Solibacter usitatus Ellin6076.</title>
        <authorList>
            <consortium name="US DOE Joint Genome Institute"/>
            <person name="Copeland A."/>
            <person name="Lucas S."/>
            <person name="Lapidus A."/>
            <person name="Barry K."/>
            <person name="Detter J.C."/>
            <person name="Glavina del Rio T."/>
            <person name="Hammon N."/>
            <person name="Israni S."/>
            <person name="Dalin E."/>
            <person name="Tice H."/>
            <person name="Pitluck S."/>
            <person name="Thompson L.S."/>
            <person name="Brettin T."/>
            <person name="Bruce D."/>
            <person name="Han C."/>
            <person name="Tapia R."/>
            <person name="Gilna P."/>
            <person name="Schmutz J."/>
            <person name="Larimer F."/>
            <person name="Land M."/>
            <person name="Hauser L."/>
            <person name="Kyrpides N."/>
            <person name="Mikhailova N."/>
            <person name="Janssen P.H."/>
            <person name="Kuske C.R."/>
            <person name="Richardson P."/>
        </authorList>
    </citation>
    <scope>NUCLEOTIDE SEQUENCE</scope>
    <source>
        <strain evidence="3">Ellin6076</strain>
    </source>
</reference>
<protein>
    <submittedName>
        <fullName evidence="3">TonB-dependent receptor</fullName>
    </submittedName>
</protein>
<keyword evidence="3" id="KW-0675">Receptor</keyword>